<keyword evidence="4 6" id="KW-0808">Transferase</keyword>
<reference evidence="8" key="2">
    <citation type="journal article" date="2021" name="PeerJ">
        <title>Extensive microbial diversity within the chicken gut microbiome revealed by metagenomics and culture.</title>
        <authorList>
            <person name="Gilroy R."/>
            <person name="Ravi A."/>
            <person name="Getino M."/>
            <person name="Pursley I."/>
            <person name="Horton D.L."/>
            <person name="Alikhan N.F."/>
            <person name="Baker D."/>
            <person name="Gharbi K."/>
            <person name="Hall N."/>
            <person name="Watson M."/>
            <person name="Adriaenssens E.M."/>
            <person name="Foster-Nyarko E."/>
            <person name="Jarju S."/>
            <person name="Secka A."/>
            <person name="Antonio M."/>
            <person name="Oren A."/>
            <person name="Chaudhuri R.R."/>
            <person name="La Ragione R."/>
            <person name="Hildebrand F."/>
            <person name="Pallen M.J."/>
        </authorList>
    </citation>
    <scope>NUCLEOTIDE SEQUENCE</scope>
    <source>
        <strain evidence="8">CHK195-15760</strain>
    </source>
</reference>
<evidence type="ECO:0000256" key="5">
    <source>
        <dbReference type="ARBA" id="ARBA00022691"/>
    </source>
</evidence>
<evidence type="ECO:0000256" key="4">
    <source>
        <dbReference type="ARBA" id="ARBA00022679"/>
    </source>
</evidence>
<comment type="subcellular location">
    <subcellularLocation>
        <location evidence="6">Cytoplasm</location>
    </subcellularLocation>
</comment>
<dbReference type="InterPro" id="IPR029063">
    <property type="entry name" value="SAM-dependent_MTases_sf"/>
</dbReference>
<dbReference type="NCBIfam" id="TIGR00138">
    <property type="entry name" value="rsmG_gidB"/>
    <property type="match status" value="1"/>
</dbReference>
<dbReference type="GO" id="GO:0070043">
    <property type="term" value="F:rRNA (guanine-N7-)-methyltransferase activity"/>
    <property type="evidence" value="ECO:0007669"/>
    <property type="project" value="UniProtKB-UniRule"/>
</dbReference>
<keyword evidence="2 6" id="KW-0698">rRNA processing</keyword>
<dbReference type="FunFam" id="3.40.50.150:FF:000041">
    <property type="entry name" value="Ribosomal RNA small subunit methyltransferase G"/>
    <property type="match status" value="1"/>
</dbReference>
<keyword evidence="3 6" id="KW-0489">Methyltransferase</keyword>
<dbReference type="CDD" id="cd02440">
    <property type="entry name" value="AdoMet_MTases"/>
    <property type="match status" value="1"/>
</dbReference>
<sequence length="240" mass="27394">MDKNEFIRKMQEKLNKINLNISERQMDEFYLYMKLLIEWNEKINLTAIIEPNEIILKHFVDCATILPLVGENRKVLDMGTGAGFPGIPLKILKKEIDMTLVDSLNKRIQYLDEVINELKLEDIHTIHSRAEDLAKNKIYREKFDIVVSRAVANLSTLLEYTLPFVRVGGQCICMKGPNVEEEITNAEKALNILGGTIKNTISLTLPDSDNQRTIIVIEKNKSTPNQYPRKAGKPSKEPIS</sequence>
<dbReference type="EC" id="2.1.1.-" evidence="6"/>
<dbReference type="HAMAP" id="MF_00074">
    <property type="entry name" value="16SrRNA_methyltr_G"/>
    <property type="match status" value="1"/>
</dbReference>
<dbReference type="PANTHER" id="PTHR31760">
    <property type="entry name" value="S-ADENOSYL-L-METHIONINE-DEPENDENT METHYLTRANSFERASES SUPERFAMILY PROTEIN"/>
    <property type="match status" value="1"/>
</dbReference>
<dbReference type="GO" id="GO:0005829">
    <property type="term" value="C:cytosol"/>
    <property type="evidence" value="ECO:0007669"/>
    <property type="project" value="TreeGrafter"/>
</dbReference>
<gene>
    <name evidence="6 8" type="primary">rsmG</name>
    <name evidence="8" type="ORF">IAB70_07245</name>
</gene>
<dbReference type="PANTHER" id="PTHR31760:SF0">
    <property type="entry name" value="S-ADENOSYL-L-METHIONINE-DEPENDENT METHYLTRANSFERASES SUPERFAMILY PROTEIN"/>
    <property type="match status" value="1"/>
</dbReference>
<comment type="caution">
    <text evidence="8">The sequence shown here is derived from an EMBL/GenBank/DDBJ whole genome shotgun (WGS) entry which is preliminary data.</text>
</comment>
<feature type="binding site" evidence="6">
    <location>
        <position position="149"/>
    </location>
    <ligand>
        <name>S-adenosyl-L-methionine</name>
        <dbReference type="ChEBI" id="CHEBI:59789"/>
    </ligand>
</feature>
<proteinExistence type="inferred from homology"/>
<evidence type="ECO:0000256" key="6">
    <source>
        <dbReference type="HAMAP-Rule" id="MF_00074"/>
    </source>
</evidence>
<dbReference type="Gene3D" id="3.40.50.150">
    <property type="entry name" value="Vaccinia Virus protein VP39"/>
    <property type="match status" value="1"/>
</dbReference>
<feature type="binding site" evidence="6">
    <location>
        <position position="84"/>
    </location>
    <ligand>
        <name>S-adenosyl-L-methionine</name>
        <dbReference type="ChEBI" id="CHEBI:59789"/>
    </ligand>
</feature>
<evidence type="ECO:0000313" key="9">
    <source>
        <dbReference type="Proteomes" id="UP000824093"/>
    </source>
</evidence>
<evidence type="ECO:0000313" key="8">
    <source>
        <dbReference type="EMBL" id="HIU52382.1"/>
    </source>
</evidence>
<evidence type="ECO:0000256" key="7">
    <source>
        <dbReference type="SAM" id="MobiDB-lite"/>
    </source>
</evidence>
<accession>A0A9D1M2J0</accession>
<dbReference type="Pfam" id="PF02527">
    <property type="entry name" value="GidB"/>
    <property type="match status" value="1"/>
</dbReference>
<protein>
    <recommendedName>
        <fullName evidence="6">Ribosomal RNA small subunit methyltransferase G</fullName>
        <ecNumber evidence="6">2.1.1.-</ecNumber>
    </recommendedName>
    <alternativeName>
        <fullName evidence="6">16S rRNA 7-methylguanosine methyltransferase</fullName>
        <shortName evidence="6">16S rRNA m7G methyltransferase</shortName>
    </alternativeName>
</protein>
<evidence type="ECO:0000256" key="3">
    <source>
        <dbReference type="ARBA" id="ARBA00022603"/>
    </source>
</evidence>
<dbReference type="SUPFAM" id="SSF53335">
    <property type="entry name" value="S-adenosyl-L-methionine-dependent methyltransferases"/>
    <property type="match status" value="1"/>
</dbReference>
<feature type="binding site" evidence="6">
    <location>
        <begin position="130"/>
        <end position="131"/>
    </location>
    <ligand>
        <name>S-adenosyl-L-methionine</name>
        <dbReference type="ChEBI" id="CHEBI:59789"/>
    </ligand>
</feature>
<keyword evidence="1 6" id="KW-0963">Cytoplasm</keyword>
<evidence type="ECO:0000256" key="2">
    <source>
        <dbReference type="ARBA" id="ARBA00022552"/>
    </source>
</evidence>
<keyword evidence="5 6" id="KW-0949">S-adenosyl-L-methionine</keyword>
<dbReference type="Proteomes" id="UP000824093">
    <property type="component" value="Unassembled WGS sequence"/>
</dbReference>
<evidence type="ECO:0000256" key="1">
    <source>
        <dbReference type="ARBA" id="ARBA00022490"/>
    </source>
</evidence>
<feature type="region of interest" description="Disordered" evidence="7">
    <location>
        <begin position="219"/>
        <end position="240"/>
    </location>
</feature>
<dbReference type="AlphaFoldDB" id="A0A9D1M2J0"/>
<reference evidence="8" key="1">
    <citation type="submission" date="2020-10" db="EMBL/GenBank/DDBJ databases">
        <authorList>
            <person name="Gilroy R."/>
        </authorList>
    </citation>
    <scope>NUCLEOTIDE SEQUENCE</scope>
    <source>
        <strain evidence="8">CHK195-15760</strain>
    </source>
</reference>
<name>A0A9D1M2J0_9FIRM</name>
<comment type="function">
    <text evidence="6">Specifically methylates the N7 position of a guanine in 16S rRNA.</text>
</comment>
<dbReference type="EMBL" id="DVNH01000057">
    <property type="protein sequence ID" value="HIU52382.1"/>
    <property type="molecule type" value="Genomic_DNA"/>
</dbReference>
<dbReference type="InterPro" id="IPR003682">
    <property type="entry name" value="rRNA_ssu_MeTfrase_G"/>
</dbReference>
<comment type="caution">
    <text evidence="6">Lacks conserved residue(s) required for the propagation of feature annotation.</text>
</comment>
<organism evidence="8 9">
    <name type="scientific">Candidatus Merdicola faecigallinarum</name>
    <dbReference type="NCBI Taxonomy" id="2840862"/>
    <lineage>
        <taxon>Bacteria</taxon>
        <taxon>Bacillati</taxon>
        <taxon>Bacillota</taxon>
        <taxon>Clostridia</taxon>
        <taxon>Candidatus Merdicola</taxon>
    </lineage>
</organism>
<feature type="binding site" evidence="6">
    <location>
        <position position="79"/>
    </location>
    <ligand>
        <name>S-adenosyl-L-methionine</name>
        <dbReference type="ChEBI" id="CHEBI:59789"/>
    </ligand>
</feature>
<comment type="similarity">
    <text evidence="6">Belongs to the methyltransferase superfamily. RNA methyltransferase RsmG family.</text>
</comment>
<dbReference type="PIRSF" id="PIRSF003078">
    <property type="entry name" value="GidB"/>
    <property type="match status" value="1"/>
</dbReference>